<dbReference type="AlphaFoldDB" id="A0A9Q0N6P0"/>
<organism evidence="1 2">
    <name type="scientific">Pseudolycoriella hygida</name>
    <dbReference type="NCBI Taxonomy" id="35572"/>
    <lineage>
        <taxon>Eukaryota</taxon>
        <taxon>Metazoa</taxon>
        <taxon>Ecdysozoa</taxon>
        <taxon>Arthropoda</taxon>
        <taxon>Hexapoda</taxon>
        <taxon>Insecta</taxon>
        <taxon>Pterygota</taxon>
        <taxon>Neoptera</taxon>
        <taxon>Endopterygota</taxon>
        <taxon>Diptera</taxon>
        <taxon>Nematocera</taxon>
        <taxon>Sciaroidea</taxon>
        <taxon>Sciaridae</taxon>
        <taxon>Pseudolycoriella</taxon>
    </lineage>
</organism>
<sequence length="72" mass="8399">MILQPGVVITNCHGRRYEQRIMTYDGFPDILPDGEYRLETILSTVIDGMQRNFARLEFRGSIHSKTAVQWKK</sequence>
<reference evidence="1" key="1">
    <citation type="submission" date="2022-07" db="EMBL/GenBank/DDBJ databases">
        <authorList>
            <person name="Trinca V."/>
            <person name="Uliana J.V.C."/>
            <person name="Torres T.T."/>
            <person name="Ward R.J."/>
            <person name="Monesi N."/>
        </authorList>
    </citation>
    <scope>NUCLEOTIDE SEQUENCE</scope>
    <source>
        <strain evidence="1">HSMRA1968</strain>
        <tissue evidence="1">Whole embryos</tissue>
    </source>
</reference>
<gene>
    <name evidence="1" type="ORF">Bhyg_09542</name>
</gene>
<accession>A0A9Q0N6P0</accession>
<keyword evidence="2" id="KW-1185">Reference proteome</keyword>
<evidence type="ECO:0000313" key="2">
    <source>
        <dbReference type="Proteomes" id="UP001151699"/>
    </source>
</evidence>
<dbReference type="EMBL" id="WJQU01000002">
    <property type="protein sequence ID" value="KAJ6644573.1"/>
    <property type="molecule type" value="Genomic_DNA"/>
</dbReference>
<protein>
    <submittedName>
        <fullName evidence="1">Uncharacterized protein</fullName>
    </submittedName>
</protein>
<comment type="caution">
    <text evidence="1">The sequence shown here is derived from an EMBL/GenBank/DDBJ whole genome shotgun (WGS) entry which is preliminary data.</text>
</comment>
<evidence type="ECO:0000313" key="1">
    <source>
        <dbReference type="EMBL" id="KAJ6644573.1"/>
    </source>
</evidence>
<dbReference type="Proteomes" id="UP001151699">
    <property type="component" value="Chromosome B"/>
</dbReference>
<name>A0A9Q0N6P0_9DIPT</name>
<proteinExistence type="predicted"/>